<reference evidence="2 3" key="1">
    <citation type="submission" date="2014-08" db="EMBL/GenBank/DDBJ databases">
        <authorList>
            <person name="Hassan Y.I."/>
            <person name="Lepp D."/>
            <person name="Zhou T."/>
        </authorList>
    </citation>
    <scope>NUCLEOTIDE SEQUENCE [LARGE SCALE GENOMIC DNA]</scope>
    <source>
        <strain evidence="2 3">IFO13584</strain>
    </source>
</reference>
<accession>A0A087LPW2</accession>
<dbReference type="AlphaFoldDB" id="A0A087LPW2"/>
<dbReference type="Gene3D" id="3.20.20.100">
    <property type="entry name" value="NADP-dependent oxidoreductase domain"/>
    <property type="match status" value="1"/>
</dbReference>
<organism evidence="2 3">
    <name type="scientific">Devosia riboflavina</name>
    <dbReference type="NCBI Taxonomy" id="46914"/>
    <lineage>
        <taxon>Bacteria</taxon>
        <taxon>Pseudomonadati</taxon>
        <taxon>Pseudomonadota</taxon>
        <taxon>Alphaproteobacteria</taxon>
        <taxon>Hyphomicrobiales</taxon>
        <taxon>Devosiaceae</taxon>
        <taxon>Devosia</taxon>
    </lineage>
</organism>
<feature type="non-terminal residue" evidence="2">
    <location>
        <position position="127"/>
    </location>
</feature>
<keyword evidence="3" id="KW-1185">Reference proteome</keyword>
<dbReference type="Pfam" id="PF00248">
    <property type="entry name" value="Aldo_ket_red"/>
    <property type="match status" value="1"/>
</dbReference>
<evidence type="ECO:0000313" key="3">
    <source>
        <dbReference type="Proteomes" id="UP000028981"/>
    </source>
</evidence>
<dbReference type="OrthoDB" id="8394608at2"/>
<dbReference type="EMBL" id="JQGC01000070">
    <property type="protein sequence ID" value="KFL26665.1"/>
    <property type="molecule type" value="Genomic_DNA"/>
</dbReference>
<evidence type="ECO:0000259" key="1">
    <source>
        <dbReference type="Pfam" id="PF00248"/>
    </source>
</evidence>
<comment type="caution">
    <text evidence="2">The sequence shown here is derived from an EMBL/GenBank/DDBJ whole genome shotgun (WGS) entry which is preliminary data.</text>
</comment>
<dbReference type="PANTHER" id="PTHR43364:SF18">
    <property type="entry name" value="OXIDOREDUCTASE"/>
    <property type="match status" value="1"/>
</dbReference>
<dbReference type="PANTHER" id="PTHR43364">
    <property type="entry name" value="NADH-SPECIFIC METHYLGLYOXAL REDUCTASE-RELATED"/>
    <property type="match status" value="1"/>
</dbReference>
<name>A0A087LPW2_9HYPH</name>
<dbReference type="InterPro" id="IPR023210">
    <property type="entry name" value="NADP_OxRdtase_dom"/>
</dbReference>
<dbReference type="GO" id="GO:0005829">
    <property type="term" value="C:cytosol"/>
    <property type="evidence" value="ECO:0007669"/>
    <property type="project" value="TreeGrafter"/>
</dbReference>
<dbReference type="InterPro" id="IPR050523">
    <property type="entry name" value="AKR_Detox_Biosynth"/>
</dbReference>
<sequence length="127" mass="14209">MEYRLLGRSGLKVSTLTMGTMTFGGNPKVGNTSLKDAQRQIDMCLEAGINMLDTANVYTRGVSESIIGEALTDGRRQRTLLATKVRFPMDDTDPNERGLSRYHIVNQCEASLKRLKTDVIDLYQVHE</sequence>
<dbReference type="Proteomes" id="UP000028981">
    <property type="component" value="Unassembled WGS sequence"/>
</dbReference>
<evidence type="ECO:0000313" key="2">
    <source>
        <dbReference type="EMBL" id="KFL26665.1"/>
    </source>
</evidence>
<protein>
    <submittedName>
        <fullName evidence="2">Aldo/keto reductase</fullName>
    </submittedName>
</protein>
<dbReference type="InterPro" id="IPR036812">
    <property type="entry name" value="NAD(P)_OxRdtase_dom_sf"/>
</dbReference>
<gene>
    <name evidence="2" type="ORF">JP75_25490</name>
</gene>
<feature type="domain" description="NADP-dependent oxidoreductase" evidence="1">
    <location>
        <begin position="16"/>
        <end position="126"/>
    </location>
</feature>
<dbReference type="RefSeq" id="WP_035087901.1">
    <property type="nucleotide sequence ID" value="NZ_JQGC01000070.1"/>
</dbReference>
<dbReference type="SUPFAM" id="SSF51430">
    <property type="entry name" value="NAD(P)-linked oxidoreductase"/>
    <property type="match status" value="1"/>
</dbReference>
<proteinExistence type="predicted"/>